<dbReference type="RefSeq" id="WP_101249816.1">
    <property type="nucleotide sequence ID" value="NZ_PIUM01000005.1"/>
</dbReference>
<dbReference type="InterPro" id="IPR052702">
    <property type="entry name" value="MscS-like_channel"/>
</dbReference>
<dbReference type="SUPFAM" id="SSF50182">
    <property type="entry name" value="Sm-like ribonucleoproteins"/>
    <property type="match status" value="1"/>
</dbReference>
<evidence type="ECO:0008006" key="14">
    <source>
        <dbReference type="Google" id="ProtNLM"/>
    </source>
</evidence>
<evidence type="ECO:0000256" key="3">
    <source>
        <dbReference type="ARBA" id="ARBA00022475"/>
    </source>
</evidence>
<dbReference type="PROSITE" id="PS01246">
    <property type="entry name" value="UPF0003"/>
    <property type="match status" value="1"/>
</dbReference>
<dbReference type="GO" id="GO:0005886">
    <property type="term" value="C:plasma membrane"/>
    <property type="evidence" value="ECO:0007669"/>
    <property type="project" value="UniProtKB-SubCell"/>
</dbReference>
<evidence type="ECO:0000256" key="8">
    <source>
        <dbReference type="SAM" id="Phobius"/>
    </source>
</evidence>
<dbReference type="Pfam" id="PF00924">
    <property type="entry name" value="MS_channel_2nd"/>
    <property type="match status" value="1"/>
</dbReference>
<dbReference type="AlphaFoldDB" id="A0A2N3PY06"/>
<name>A0A2N3PY06_9PROT</name>
<feature type="signal peptide" evidence="9">
    <location>
        <begin position="1"/>
        <end position="24"/>
    </location>
</feature>
<comment type="similarity">
    <text evidence="2">Belongs to the MscS (TC 1.A.23) family.</text>
</comment>
<dbReference type="Proteomes" id="UP000233293">
    <property type="component" value="Unassembled WGS sequence"/>
</dbReference>
<dbReference type="OrthoDB" id="9799209at2"/>
<feature type="coiled-coil region" evidence="7">
    <location>
        <begin position="423"/>
        <end position="452"/>
    </location>
</feature>
<feature type="domain" description="Mechanosensitive ion channel MscS C-terminal" evidence="11">
    <location>
        <begin position="680"/>
        <end position="763"/>
    </location>
</feature>
<dbReference type="InterPro" id="IPR006686">
    <property type="entry name" value="MscS_channel_CS"/>
</dbReference>
<proteinExistence type="inferred from homology"/>
<dbReference type="Gene3D" id="1.10.287.1260">
    <property type="match status" value="1"/>
</dbReference>
<dbReference type="SUPFAM" id="SSF82689">
    <property type="entry name" value="Mechanosensitive channel protein MscS (YggB), C-terminal domain"/>
    <property type="match status" value="1"/>
</dbReference>
<protein>
    <recommendedName>
        <fullName evidence="14">Mechanosensitive ion channel protein MscS</fullName>
    </recommendedName>
</protein>
<keyword evidence="13" id="KW-1185">Reference proteome</keyword>
<keyword evidence="7" id="KW-0175">Coiled coil</keyword>
<dbReference type="SUPFAM" id="SSF82861">
    <property type="entry name" value="Mechanosensitive channel protein MscS (YggB), transmembrane region"/>
    <property type="match status" value="1"/>
</dbReference>
<evidence type="ECO:0000256" key="5">
    <source>
        <dbReference type="ARBA" id="ARBA00022989"/>
    </source>
</evidence>
<comment type="caution">
    <text evidence="12">The sequence shown here is derived from an EMBL/GenBank/DDBJ whole genome shotgun (WGS) entry which is preliminary data.</text>
</comment>
<dbReference type="PANTHER" id="PTHR30347">
    <property type="entry name" value="POTASSIUM CHANNEL RELATED"/>
    <property type="match status" value="1"/>
</dbReference>
<feature type="chain" id="PRO_5014904402" description="Mechanosensitive ion channel protein MscS" evidence="9">
    <location>
        <begin position="25"/>
        <end position="780"/>
    </location>
</feature>
<dbReference type="InterPro" id="IPR049278">
    <property type="entry name" value="MS_channel_C"/>
</dbReference>
<sequence>MRISLIAGMALCLALAAGCPVAAAADGVKGLSLPSVPTVPAAPAKDSVKPAGENEDAALASALEAAQADVRKAAEAGGALPNGATQEELLERDHLLQHLVDTLVRHRDALARLPEVRRRADERQKEAKAWTGFLQQPPYSLLLVDQLREALETASVEIQAATTRKTMIGEESDDAEKRFKAAEVLARQSEERLAVETTVEGRNRQTWLHDLARLRSRAAAEDVSEAQIQAAVASAVESLKRADVDLLKTQLAAARKSVRFTQSDLDGVLAAIDRQRDHLEERAKKLAETTSGVRLEVQRAQEALTAARSQLPGASETPAQHKTRLALLEQMVAWRQFQSDTHAMAVEGIQHLIELQNWERTGWQFRWYLVNGSDGTKLPEVRSILDERISRLESWSRYVDREIALSNGRIGEFELRQKSGQSAEEAEMTARFITAERERAELARTVQQAMENFRRTLSVWRAEFESGAKEWSVRRTAEVVANAGWGIVQAFWNFELFSAEDSLDIDGRKVVATRSITIGKSLGVVLLLLVGYLLSAWALRFIRRLAVGQLGLNAGHTNTVLRWLHFILLSMLFIVALYMANIPLTIFAFLGGALAIGVGFGTQVLLKNMISGVMLLIERPLRVGDMIEVGSVVGTVTNISIRSSTVRTSDGIEILVPNSTFVENNVTNWTYSNAKVRRSVTVGVDYAASPERVSEVLLSVAQEHPSVVTDPPPRVLLEDFGPDAVCFKLQYWIDYALGADGSLIASELRMLIARALAAAGISIPLPQRVVYLKKEEDAAS</sequence>
<dbReference type="Pfam" id="PF21082">
    <property type="entry name" value="MS_channel_3rd"/>
    <property type="match status" value="1"/>
</dbReference>
<dbReference type="GO" id="GO:0008381">
    <property type="term" value="F:mechanosensitive monoatomic ion channel activity"/>
    <property type="evidence" value="ECO:0007669"/>
    <property type="project" value="UniProtKB-ARBA"/>
</dbReference>
<evidence type="ECO:0000256" key="2">
    <source>
        <dbReference type="ARBA" id="ARBA00008017"/>
    </source>
</evidence>
<dbReference type="Gene3D" id="3.30.70.100">
    <property type="match status" value="1"/>
</dbReference>
<evidence type="ECO:0000256" key="4">
    <source>
        <dbReference type="ARBA" id="ARBA00022692"/>
    </source>
</evidence>
<dbReference type="PROSITE" id="PS51257">
    <property type="entry name" value="PROKAR_LIPOPROTEIN"/>
    <property type="match status" value="1"/>
</dbReference>
<dbReference type="Gene3D" id="2.30.30.60">
    <property type="match status" value="1"/>
</dbReference>
<gene>
    <name evidence="12" type="ORF">CWS72_06750</name>
</gene>
<organism evidence="12 13">
    <name type="scientific">Telmatospirillum siberiense</name>
    <dbReference type="NCBI Taxonomy" id="382514"/>
    <lineage>
        <taxon>Bacteria</taxon>
        <taxon>Pseudomonadati</taxon>
        <taxon>Pseudomonadota</taxon>
        <taxon>Alphaproteobacteria</taxon>
        <taxon>Rhodospirillales</taxon>
        <taxon>Rhodospirillaceae</taxon>
        <taxon>Telmatospirillum</taxon>
    </lineage>
</organism>
<evidence type="ECO:0000256" key="9">
    <source>
        <dbReference type="SAM" id="SignalP"/>
    </source>
</evidence>
<feature type="transmembrane region" description="Helical" evidence="8">
    <location>
        <begin position="522"/>
        <end position="542"/>
    </location>
</feature>
<dbReference type="InterPro" id="IPR010920">
    <property type="entry name" value="LSM_dom_sf"/>
</dbReference>
<evidence type="ECO:0000313" key="12">
    <source>
        <dbReference type="EMBL" id="PKU25292.1"/>
    </source>
</evidence>
<evidence type="ECO:0000259" key="11">
    <source>
        <dbReference type="Pfam" id="PF21082"/>
    </source>
</evidence>
<dbReference type="InterPro" id="IPR006685">
    <property type="entry name" value="MscS_channel_2nd"/>
</dbReference>
<feature type="domain" description="Mechanosensitive ion channel MscS" evidence="10">
    <location>
        <begin position="605"/>
        <end position="670"/>
    </location>
</feature>
<keyword evidence="6 8" id="KW-0472">Membrane</keyword>
<evidence type="ECO:0000313" key="13">
    <source>
        <dbReference type="Proteomes" id="UP000233293"/>
    </source>
</evidence>
<comment type="subcellular location">
    <subcellularLocation>
        <location evidence="1">Cell membrane</location>
        <topology evidence="1">Multi-pass membrane protein</topology>
    </subcellularLocation>
</comment>
<feature type="coiled-coil region" evidence="7">
    <location>
        <begin position="144"/>
        <end position="192"/>
    </location>
</feature>
<feature type="transmembrane region" description="Helical" evidence="8">
    <location>
        <begin position="586"/>
        <end position="606"/>
    </location>
</feature>
<dbReference type="PANTHER" id="PTHR30347:SF1">
    <property type="entry name" value="MECHANOSENSITIVE CHANNEL MSCK"/>
    <property type="match status" value="1"/>
</dbReference>
<reference evidence="13" key="1">
    <citation type="submission" date="2017-12" db="EMBL/GenBank/DDBJ databases">
        <title>Draft genome sequence of Telmatospirillum siberiense 26-4b1T, an acidotolerant peatland alphaproteobacterium potentially involved in sulfur cycling.</title>
        <authorList>
            <person name="Hausmann B."/>
            <person name="Pjevac P."/>
            <person name="Schreck K."/>
            <person name="Herbold C.W."/>
            <person name="Daims H."/>
            <person name="Wagner M."/>
            <person name="Pester M."/>
            <person name="Loy A."/>
        </authorList>
    </citation>
    <scope>NUCLEOTIDE SEQUENCE [LARGE SCALE GENOMIC DNA]</scope>
    <source>
        <strain evidence="13">26-4b1</strain>
    </source>
</reference>
<keyword evidence="9" id="KW-0732">Signal</keyword>
<evidence type="ECO:0000259" key="10">
    <source>
        <dbReference type="Pfam" id="PF00924"/>
    </source>
</evidence>
<evidence type="ECO:0000256" key="6">
    <source>
        <dbReference type="ARBA" id="ARBA00023136"/>
    </source>
</evidence>
<dbReference type="InterPro" id="IPR011014">
    <property type="entry name" value="MscS_channel_TM-2"/>
</dbReference>
<feature type="transmembrane region" description="Helical" evidence="8">
    <location>
        <begin position="563"/>
        <end position="580"/>
    </location>
</feature>
<dbReference type="InterPro" id="IPR023408">
    <property type="entry name" value="MscS_beta-dom_sf"/>
</dbReference>
<keyword evidence="5 8" id="KW-1133">Transmembrane helix</keyword>
<accession>A0A2N3PY06</accession>
<evidence type="ECO:0000256" key="7">
    <source>
        <dbReference type="SAM" id="Coils"/>
    </source>
</evidence>
<evidence type="ECO:0000256" key="1">
    <source>
        <dbReference type="ARBA" id="ARBA00004651"/>
    </source>
</evidence>
<dbReference type="EMBL" id="PIUM01000005">
    <property type="protein sequence ID" value="PKU25292.1"/>
    <property type="molecule type" value="Genomic_DNA"/>
</dbReference>
<keyword evidence="3" id="KW-1003">Cell membrane</keyword>
<keyword evidence="4 8" id="KW-0812">Transmembrane</keyword>
<dbReference type="InterPro" id="IPR011066">
    <property type="entry name" value="MscS_channel_C_sf"/>
</dbReference>